<feature type="transmembrane region" description="Helical" evidence="2">
    <location>
        <begin position="247"/>
        <end position="268"/>
    </location>
</feature>
<feature type="transmembrane region" description="Helical" evidence="2">
    <location>
        <begin position="177"/>
        <end position="195"/>
    </location>
</feature>
<dbReference type="Pfam" id="PF04173">
    <property type="entry name" value="DoxD"/>
    <property type="match status" value="1"/>
</dbReference>
<feature type="region of interest" description="Disordered" evidence="1">
    <location>
        <begin position="1"/>
        <end position="81"/>
    </location>
</feature>
<dbReference type="Proteomes" id="UP001165378">
    <property type="component" value="Unassembled WGS sequence"/>
</dbReference>
<feature type="compositionally biased region" description="Gly residues" evidence="1">
    <location>
        <begin position="380"/>
        <end position="393"/>
    </location>
</feature>
<feature type="transmembrane region" description="Helical" evidence="2">
    <location>
        <begin position="146"/>
        <end position="170"/>
    </location>
</feature>
<feature type="compositionally biased region" description="Low complexity" evidence="1">
    <location>
        <begin position="341"/>
        <end position="379"/>
    </location>
</feature>
<dbReference type="PANTHER" id="PTHR39157">
    <property type="entry name" value="INTEGRAL MEMBRANE PROTEIN-RELATED"/>
    <property type="match status" value="1"/>
</dbReference>
<accession>A0AA41U2A1</accession>
<evidence type="ECO:0000256" key="1">
    <source>
        <dbReference type="SAM" id="MobiDB-lite"/>
    </source>
</evidence>
<dbReference type="EMBL" id="JAKFHA010000002">
    <property type="protein sequence ID" value="MCF2526904.1"/>
    <property type="molecule type" value="Genomic_DNA"/>
</dbReference>
<dbReference type="RefSeq" id="WP_235051026.1">
    <property type="nucleotide sequence ID" value="NZ_JAKFHA010000002.1"/>
</dbReference>
<feature type="compositionally biased region" description="Low complexity" evidence="1">
    <location>
        <begin position="54"/>
        <end position="81"/>
    </location>
</feature>
<name>A0AA41U2A1_9ACTN</name>
<organism evidence="4 5">
    <name type="scientific">Yinghuangia soli</name>
    <dbReference type="NCBI Taxonomy" id="2908204"/>
    <lineage>
        <taxon>Bacteria</taxon>
        <taxon>Bacillati</taxon>
        <taxon>Actinomycetota</taxon>
        <taxon>Actinomycetes</taxon>
        <taxon>Kitasatosporales</taxon>
        <taxon>Streptomycetaceae</taxon>
        <taxon>Yinghuangia</taxon>
    </lineage>
</organism>
<dbReference type="AlphaFoldDB" id="A0AA41U2A1"/>
<keyword evidence="2" id="KW-0812">Transmembrane</keyword>
<dbReference type="PANTHER" id="PTHR39157:SF1">
    <property type="entry name" value="DOXX FAMILY PROTEIN"/>
    <property type="match status" value="1"/>
</dbReference>
<keyword evidence="2" id="KW-1133">Transmembrane helix</keyword>
<feature type="region of interest" description="Disordered" evidence="1">
    <location>
        <begin position="273"/>
        <end position="393"/>
    </location>
</feature>
<gene>
    <name evidence="4" type="ORF">LZ495_06680</name>
</gene>
<evidence type="ECO:0000256" key="2">
    <source>
        <dbReference type="SAM" id="Phobius"/>
    </source>
</evidence>
<feature type="compositionally biased region" description="Low complexity" evidence="1">
    <location>
        <begin position="317"/>
        <end position="334"/>
    </location>
</feature>
<evidence type="ECO:0000259" key="3">
    <source>
        <dbReference type="Pfam" id="PF04173"/>
    </source>
</evidence>
<evidence type="ECO:0000313" key="4">
    <source>
        <dbReference type="EMBL" id="MCF2526904.1"/>
    </source>
</evidence>
<reference evidence="4" key="1">
    <citation type="submission" date="2022-01" db="EMBL/GenBank/DDBJ databases">
        <title>Genome-Based Taxonomic Classification of the Phylum Actinobacteria.</title>
        <authorList>
            <person name="Gao Y."/>
        </authorList>
    </citation>
    <scope>NUCLEOTIDE SEQUENCE</scope>
    <source>
        <strain evidence="4">KLBMP 8922</strain>
    </source>
</reference>
<protein>
    <submittedName>
        <fullName evidence="4">DoxX family membrane protein</fullName>
    </submittedName>
</protein>
<sequence length="393" mass="39179">MIGPPPTAREPQVPGQRGAFRADPAEVTAELPRVDPGADPPTTALPRVRERPVRPASRTSARAGARTSARPAAAKQAPAAPVKGGPLQPGMFLLPLRIFLGAAFLLEGLRKLYDPAFLDPDAADSFAHRIDVLHDGSLFPPVLDLAAQHAISVGLLFAFGQVVVGVGALLGLWTRAMGMVGMLLSLGVLIAVGTSSSPYHAAYVVFLAAWSPLALAGAPMYSVDCWLSLRNWRGPLTLPVRARRRKLGYGSIIAGSGVGLTLLAGALFGHPTAPDTTVTGPGEAETTVTGPPSGAPAPQAPGAAPAPAAPSAPAVPSPSASAGKAGTGTPSAAPKTTGAKAPGETPATRRPAATTAGNNAPAASASQPKPSAAKPANAGGTIGGTPLGGLLGG</sequence>
<feature type="transmembrane region" description="Helical" evidence="2">
    <location>
        <begin position="201"/>
        <end position="227"/>
    </location>
</feature>
<keyword evidence="2" id="KW-0472">Membrane</keyword>
<feature type="domain" description="TQO small subunit DoxD" evidence="3">
    <location>
        <begin position="92"/>
        <end position="227"/>
    </location>
</feature>
<dbReference type="InterPro" id="IPR007301">
    <property type="entry name" value="DoxD"/>
</dbReference>
<proteinExistence type="predicted"/>
<keyword evidence="5" id="KW-1185">Reference proteome</keyword>
<evidence type="ECO:0000313" key="5">
    <source>
        <dbReference type="Proteomes" id="UP001165378"/>
    </source>
</evidence>
<comment type="caution">
    <text evidence="4">The sequence shown here is derived from an EMBL/GenBank/DDBJ whole genome shotgun (WGS) entry which is preliminary data.</text>
</comment>
<feature type="compositionally biased region" description="Pro residues" evidence="1">
    <location>
        <begin position="307"/>
        <end position="316"/>
    </location>
</feature>